<keyword evidence="3" id="KW-0547">Nucleotide-binding</keyword>
<evidence type="ECO:0000256" key="4">
    <source>
        <dbReference type="ARBA" id="ARBA00022777"/>
    </source>
</evidence>
<protein>
    <submittedName>
        <fullName evidence="6">Uncharacterized protein</fullName>
    </submittedName>
</protein>
<keyword evidence="2" id="KW-0808">Transferase</keyword>
<organism evidence="6 7">
    <name type="scientific">Brassica carinata</name>
    <name type="common">Ethiopian mustard</name>
    <name type="synonym">Abyssinian cabbage</name>
    <dbReference type="NCBI Taxonomy" id="52824"/>
    <lineage>
        <taxon>Eukaryota</taxon>
        <taxon>Viridiplantae</taxon>
        <taxon>Streptophyta</taxon>
        <taxon>Embryophyta</taxon>
        <taxon>Tracheophyta</taxon>
        <taxon>Spermatophyta</taxon>
        <taxon>Magnoliopsida</taxon>
        <taxon>eudicotyledons</taxon>
        <taxon>Gunneridae</taxon>
        <taxon>Pentapetalae</taxon>
        <taxon>rosids</taxon>
        <taxon>malvids</taxon>
        <taxon>Brassicales</taxon>
        <taxon>Brassicaceae</taxon>
        <taxon>Brassiceae</taxon>
        <taxon>Brassica</taxon>
    </lineage>
</organism>
<evidence type="ECO:0000313" key="7">
    <source>
        <dbReference type="Proteomes" id="UP000886595"/>
    </source>
</evidence>
<name>A0A8X7V128_BRACI</name>
<evidence type="ECO:0000313" key="6">
    <source>
        <dbReference type="EMBL" id="KAG2298244.1"/>
    </source>
</evidence>
<dbReference type="EMBL" id="JAAMPC010000008">
    <property type="protein sequence ID" value="KAG2298244.1"/>
    <property type="molecule type" value="Genomic_DNA"/>
</dbReference>
<proteinExistence type="predicted"/>
<dbReference type="GO" id="GO:0005524">
    <property type="term" value="F:ATP binding"/>
    <property type="evidence" value="ECO:0007669"/>
    <property type="project" value="UniProtKB-KW"/>
</dbReference>
<evidence type="ECO:0000256" key="2">
    <source>
        <dbReference type="ARBA" id="ARBA00022679"/>
    </source>
</evidence>
<gene>
    <name evidence="6" type="ORF">Bca52824_034716</name>
</gene>
<dbReference type="AlphaFoldDB" id="A0A8X7V128"/>
<dbReference type="GO" id="GO:0008652">
    <property type="term" value="P:amino acid biosynthetic process"/>
    <property type="evidence" value="ECO:0007669"/>
    <property type="project" value="UniProtKB-KW"/>
</dbReference>
<evidence type="ECO:0000256" key="3">
    <source>
        <dbReference type="ARBA" id="ARBA00022741"/>
    </source>
</evidence>
<comment type="caution">
    <text evidence="6">The sequence shown here is derived from an EMBL/GenBank/DDBJ whole genome shotgun (WGS) entry which is preliminary data.</text>
</comment>
<dbReference type="GO" id="GO:0016301">
    <property type="term" value="F:kinase activity"/>
    <property type="evidence" value="ECO:0007669"/>
    <property type="project" value="UniProtKB-KW"/>
</dbReference>
<keyword evidence="1" id="KW-0028">Amino-acid biosynthesis</keyword>
<accession>A0A8X7V128</accession>
<dbReference type="InterPro" id="IPR014721">
    <property type="entry name" value="Ribsml_uS5_D2-typ_fold_subgr"/>
</dbReference>
<keyword evidence="7" id="KW-1185">Reference proteome</keyword>
<dbReference type="Proteomes" id="UP000886595">
    <property type="component" value="Unassembled WGS sequence"/>
</dbReference>
<keyword evidence="5" id="KW-0067">ATP-binding</keyword>
<evidence type="ECO:0000256" key="5">
    <source>
        <dbReference type="ARBA" id="ARBA00022840"/>
    </source>
</evidence>
<dbReference type="PANTHER" id="PTHR20861:SF1">
    <property type="entry name" value="HOMOSERINE KINASE"/>
    <property type="match status" value="1"/>
</dbReference>
<dbReference type="PANTHER" id="PTHR20861">
    <property type="entry name" value="HOMOSERINE/4-DIPHOSPHOCYTIDYL-2-C-METHYL-D-ERYTHRITOL KINASE"/>
    <property type="match status" value="1"/>
</dbReference>
<dbReference type="OrthoDB" id="195231at2759"/>
<reference evidence="6 7" key="1">
    <citation type="submission" date="2020-02" db="EMBL/GenBank/DDBJ databases">
        <authorList>
            <person name="Ma Q."/>
            <person name="Huang Y."/>
            <person name="Song X."/>
            <person name="Pei D."/>
        </authorList>
    </citation>
    <scope>NUCLEOTIDE SEQUENCE [LARGE SCALE GENOMIC DNA]</scope>
    <source>
        <strain evidence="6">Sxm20200214</strain>
        <tissue evidence="6">Leaf</tissue>
    </source>
</reference>
<keyword evidence="4" id="KW-0418">Kinase</keyword>
<evidence type="ECO:0000256" key="1">
    <source>
        <dbReference type="ARBA" id="ARBA00022605"/>
    </source>
</evidence>
<sequence length="120" mass="12711">MSLVSSNNGDSGLPLLATHIASVQTLVAVEPDPIFTSVKTFAPATVANLDPGFDLLGCAVDGLGDHVTLRVDLSVRAGEILISEITGTRGDEDARDPFRWVVVGSAQGSTFRERSRFQRG</sequence>
<dbReference type="Gene3D" id="3.30.230.10">
    <property type="match status" value="1"/>
</dbReference>